<proteinExistence type="predicted"/>
<accession>A0AA38NUD2</accession>
<comment type="caution">
    <text evidence="1">The sequence shown here is derived from an EMBL/GenBank/DDBJ whole genome shotgun (WGS) entry which is preliminary data.</text>
</comment>
<sequence length="108" mass="12000">MTKYLDSLGPFLLEDAAATAALREGGGGGGISPLYEEMFALCKKWPDEFMNGIGGVCQDCLKEVFADPFLEELIRACERFIRDMRINRLRLSSRTTNVPIQSMITTCS</sequence>
<dbReference type="EMBL" id="MU808224">
    <property type="protein sequence ID" value="KAJ3830799.1"/>
    <property type="molecule type" value="Genomic_DNA"/>
</dbReference>
<protein>
    <submittedName>
        <fullName evidence="1">Uncharacterized protein</fullName>
    </submittedName>
</protein>
<evidence type="ECO:0000313" key="1">
    <source>
        <dbReference type="EMBL" id="KAJ3830799.1"/>
    </source>
</evidence>
<gene>
    <name evidence="1" type="ORF">F5878DRAFT_668346</name>
</gene>
<dbReference type="AlphaFoldDB" id="A0AA38NUD2"/>
<reference evidence="1" key="1">
    <citation type="submission" date="2022-08" db="EMBL/GenBank/DDBJ databases">
        <authorList>
            <consortium name="DOE Joint Genome Institute"/>
            <person name="Min B."/>
            <person name="Riley R."/>
            <person name="Sierra-Patev S."/>
            <person name="Naranjo-Ortiz M."/>
            <person name="Looney B."/>
            <person name="Konkel Z."/>
            <person name="Slot J.C."/>
            <person name="Sakamoto Y."/>
            <person name="Steenwyk J.L."/>
            <person name="Rokas A."/>
            <person name="Carro J."/>
            <person name="Camarero S."/>
            <person name="Ferreira P."/>
            <person name="Molpeceres G."/>
            <person name="Ruiz-Duenas F.J."/>
            <person name="Serrano A."/>
            <person name="Henrissat B."/>
            <person name="Drula E."/>
            <person name="Hughes K.W."/>
            <person name="Mata J.L."/>
            <person name="Ishikawa N.K."/>
            <person name="Vargas-Isla R."/>
            <person name="Ushijima S."/>
            <person name="Smith C.A."/>
            <person name="Ahrendt S."/>
            <person name="Andreopoulos W."/>
            <person name="He G."/>
            <person name="Labutti K."/>
            <person name="Lipzen A."/>
            <person name="Ng V."/>
            <person name="Sandor L."/>
            <person name="Barry K."/>
            <person name="Martinez A.T."/>
            <person name="Xiao Y."/>
            <person name="Gibbons J.G."/>
            <person name="Terashima K."/>
            <person name="Hibbett D.S."/>
            <person name="Grigoriev I.V."/>
        </authorList>
    </citation>
    <scope>NUCLEOTIDE SEQUENCE</scope>
    <source>
        <strain evidence="1">TFB9207</strain>
    </source>
</reference>
<organism evidence="1 2">
    <name type="scientific">Lentinula raphanica</name>
    <dbReference type="NCBI Taxonomy" id="153919"/>
    <lineage>
        <taxon>Eukaryota</taxon>
        <taxon>Fungi</taxon>
        <taxon>Dikarya</taxon>
        <taxon>Basidiomycota</taxon>
        <taxon>Agaricomycotina</taxon>
        <taxon>Agaricomycetes</taxon>
        <taxon>Agaricomycetidae</taxon>
        <taxon>Agaricales</taxon>
        <taxon>Marasmiineae</taxon>
        <taxon>Omphalotaceae</taxon>
        <taxon>Lentinula</taxon>
    </lineage>
</organism>
<evidence type="ECO:0000313" key="2">
    <source>
        <dbReference type="Proteomes" id="UP001163846"/>
    </source>
</evidence>
<dbReference type="Proteomes" id="UP001163846">
    <property type="component" value="Unassembled WGS sequence"/>
</dbReference>
<name>A0AA38NUD2_9AGAR</name>
<keyword evidence="2" id="KW-1185">Reference proteome</keyword>